<sequence>MVNFVMLLFAGIFADTKEQEHTGGFVTDPNGKYVVFQEEKKEFESDIDLQDYVLDFFDEKEVEIEKENTQRVKISGKTMLKRHAGIGNYIAGDLNYNMTFEKTQDGYRYWFTDLSYQPYVKDRYGKIVPANAKPIPLEKEMSKINKGVWKKQREFAFQTMNEFAGKLNDYLGRVDAPKVIAIN</sequence>
<keyword evidence="2" id="KW-1185">Reference proteome</keyword>
<reference evidence="2" key="1">
    <citation type="submission" date="2016-10" db="EMBL/GenBank/DDBJ databases">
        <authorList>
            <person name="Varghese N."/>
            <person name="Submissions S."/>
        </authorList>
    </citation>
    <scope>NUCLEOTIDE SEQUENCE [LARGE SCALE GENOMIC DNA]</scope>
    <source>
        <strain evidence="2">DSM 18733</strain>
    </source>
</reference>
<gene>
    <name evidence="1" type="ORF">SAMN05661044_00389</name>
</gene>
<name>A0A1H7HIA9_OLID1</name>
<dbReference type="EMBL" id="FOAF01000001">
    <property type="protein sequence ID" value="SEK49999.1"/>
    <property type="molecule type" value="Genomic_DNA"/>
</dbReference>
<evidence type="ECO:0000313" key="1">
    <source>
        <dbReference type="EMBL" id="SEK49999.1"/>
    </source>
</evidence>
<evidence type="ECO:0008006" key="3">
    <source>
        <dbReference type="Google" id="ProtNLM"/>
    </source>
</evidence>
<dbReference type="AlphaFoldDB" id="A0A1H7HIA9"/>
<dbReference type="RefSeq" id="WP_093317588.1">
    <property type="nucleotide sequence ID" value="NZ_FOAF01000001.1"/>
</dbReference>
<protein>
    <recommendedName>
        <fullName evidence="3">DUF4468 domain-containing protein</fullName>
    </recommendedName>
</protein>
<proteinExistence type="predicted"/>
<accession>A0A1H7HIA9</accession>
<evidence type="ECO:0000313" key="2">
    <source>
        <dbReference type="Proteomes" id="UP000199421"/>
    </source>
</evidence>
<dbReference type="Proteomes" id="UP000199421">
    <property type="component" value="Unassembled WGS sequence"/>
</dbReference>
<dbReference type="OrthoDB" id="794676at2"/>
<organism evidence="1 2">
    <name type="scientific">Olivibacter domesticus</name>
    <name type="common">Pseudosphingobacterium domesticum</name>
    <dbReference type="NCBI Taxonomy" id="407022"/>
    <lineage>
        <taxon>Bacteria</taxon>
        <taxon>Pseudomonadati</taxon>
        <taxon>Bacteroidota</taxon>
        <taxon>Sphingobacteriia</taxon>
        <taxon>Sphingobacteriales</taxon>
        <taxon>Sphingobacteriaceae</taxon>
        <taxon>Olivibacter</taxon>
    </lineage>
</organism>